<accession>A0ABU8D5Z3</accession>
<dbReference type="EMBL" id="JBANDL010000002">
    <property type="protein sequence ID" value="MEI2456429.1"/>
    <property type="molecule type" value="Genomic_DNA"/>
</dbReference>
<sequence length="147" mass="16014">MKNIVTSIAFSTLALLGCSKQQALPTTGSPEITTELKETTSTAIGTVYFFGFDVPRITGIPEQEMEKYGCKFKIKESDLLAAMALSQPDPLPNYNALDVRAKISFPNGALYIDHQGVMSWDGKFSLIDKAKFSKALTEPEPCSQASI</sequence>
<organism evidence="1 2">
    <name type="scientific">Lysobacter firmicutimachus</name>
    <dbReference type="NCBI Taxonomy" id="1792846"/>
    <lineage>
        <taxon>Bacteria</taxon>
        <taxon>Pseudomonadati</taxon>
        <taxon>Pseudomonadota</taxon>
        <taxon>Gammaproteobacteria</taxon>
        <taxon>Lysobacterales</taxon>
        <taxon>Lysobacteraceae</taxon>
        <taxon>Lysobacter</taxon>
    </lineage>
</organism>
<protein>
    <submittedName>
        <fullName evidence="1">Uncharacterized protein</fullName>
    </submittedName>
</protein>
<dbReference type="Proteomes" id="UP001387215">
    <property type="component" value="Unassembled WGS sequence"/>
</dbReference>
<gene>
    <name evidence="1" type="ORF">V2J18_17345</name>
</gene>
<reference evidence="1 2" key="1">
    <citation type="submission" date="2024-02" db="EMBL/GenBank/DDBJ databases">
        <title>Lysobacter Genome Sequencing and Mining.</title>
        <authorList>
            <person name="Bierman J."/>
            <person name="Walker M.C."/>
        </authorList>
    </citation>
    <scope>NUCLEOTIDE SEQUENCE [LARGE SCALE GENOMIC DNA]</scope>
    <source>
        <strain evidence="1 2">PB6250</strain>
    </source>
</reference>
<keyword evidence="2" id="KW-1185">Reference proteome</keyword>
<dbReference type="RefSeq" id="WP_336132440.1">
    <property type="nucleotide sequence ID" value="NZ_JBANDL010000002.1"/>
</dbReference>
<name>A0ABU8D5Z3_9GAMM</name>
<evidence type="ECO:0000313" key="2">
    <source>
        <dbReference type="Proteomes" id="UP001387215"/>
    </source>
</evidence>
<evidence type="ECO:0000313" key="1">
    <source>
        <dbReference type="EMBL" id="MEI2456429.1"/>
    </source>
</evidence>
<dbReference type="PROSITE" id="PS51257">
    <property type="entry name" value="PROKAR_LIPOPROTEIN"/>
    <property type="match status" value="1"/>
</dbReference>
<proteinExistence type="predicted"/>
<comment type="caution">
    <text evidence="1">The sequence shown here is derived from an EMBL/GenBank/DDBJ whole genome shotgun (WGS) entry which is preliminary data.</text>
</comment>